<feature type="transmembrane region" description="Helical" evidence="1">
    <location>
        <begin position="164"/>
        <end position="190"/>
    </location>
</feature>
<feature type="transmembrane region" description="Helical" evidence="1">
    <location>
        <begin position="24"/>
        <end position="46"/>
    </location>
</feature>
<sequence>MPRSAISRWYVVDRWDKKTLINRLLWYVRAIIWLILFSVLGIFIAFFTGDFIQGPPGLFLGIIATIAVAVGTGVIIFGISELFYSRFMKIWAIISLILGTYISFSFSVRIIHDPIGLLVCFTSVIMGIFGGGVIASILPKLLLSAIEPIKMKASNALEKASRKQYGIILLLEIISFLLFAFTLISFSPIIEFSLKKEYSILEYMAFLCPFCPFSYAQQIGVYPGLAMIGILFGLFIAFELLRENIYYHLERGKPIVLTRRDFLSDIAFFCSSYASLMVLMFFFTERNRIEDVLCLGGIYVLFLIYYISKIRKYPWILAKAQRKQ</sequence>
<evidence type="ECO:0000256" key="1">
    <source>
        <dbReference type="SAM" id="Phobius"/>
    </source>
</evidence>
<evidence type="ECO:0000313" key="3">
    <source>
        <dbReference type="Proteomes" id="UP000316217"/>
    </source>
</evidence>
<feature type="transmembrane region" description="Helical" evidence="1">
    <location>
        <begin position="116"/>
        <end position="143"/>
    </location>
</feature>
<feature type="transmembrane region" description="Helical" evidence="1">
    <location>
        <begin position="289"/>
        <end position="307"/>
    </location>
</feature>
<keyword evidence="1" id="KW-0472">Membrane</keyword>
<organism evidence="2 3">
    <name type="scientific">Candidatus Methanodesulfokora washburnensis</name>
    <dbReference type="NCBI Taxonomy" id="2478471"/>
    <lineage>
        <taxon>Archaea</taxon>
        <taxon>Thermoproteota</taxon>
        <taxon>Candidatus Korarchaeia</taxon>
        <taxon>Candidatus Korarchaeia incertae sedis</taxon>
        <taxon>Candidatus Methanodesulfokora</taxon>
    </lineage>
</organism>
<name>A0A520KN98_9CREN</name>
<comment type="caution">
    <text evidence="2">The sequence shown here is derived from an EMBL/GenBank/DDBJ whole genome shotgun (WGS) entry which is preliminary data.</text>
</comment>
<evidence type="ECO:0000313" key="2">
    <source>
        <dbReference type="EMBL" id="RZN62775.1"/>
    </source>
</evidence>
<keyword evidence="1" id="KW-0812">Transmembrane</keyword>
<reference evidence="2 3" key="1">
    <citation type="journal article" date="2019" name="Nat. Microbiol.">
        <title>Wide diversity of methane and short-chain alkane metabolisms in uncultured archaea.</title>
        <authorList>
            <person name="Borrel G."/>
            <person name="Adam P.S."/>
            <person name="McKay L.J."/>
            <person name="Chen L.X."/>
            <person name="Sierra-Garcia I.N."/>
            <person name="Sieber C.M."/>
            <person name="Letourneur Q."/>
            <person name="Ghozlane A."/>
            <person name="Andersen G.L."/>
            <person name="Li W.J."/>
            <person name="Hallam S.J."/>
            <person name="Muyzer G."/>
            <person name="de Oliveira V.M."/>
            <person name="Inskeep W.P."/>
            <person name="Banfield J.F."/>
            <person name="Gribaldo S."/>
        </authorList>
    </citation>
    <scope>NUCLEOTIDE SEQUENCE [LARGE SCALE GENOMIC DNA]</scope>
    <source>
        <strain evidence="2">NM4</strain>
    </source>
</reference>
<dbReference type="Proteomes" id="UP000316217">
    <property type="component" value="Unassembled WGS sequence"/>
</dbReference>
<proteinExistence type="predicted"/>
<gene>
    <name evidence="2" type="ORF">EF810_01950</name>
</gene>
<accession>A0A520KN98</accession>
<feature type="transmembrane region" description="Helical" evidence="1">
    <location>
        <begin position="90"/>
        <end position="110"/>
    </location>
</feature>
<feature type="transmembrane region" description="Helical" evidence="1">
    <location>
        <begin position="219"/>
        <end position="241"/>
    </location>
</feature>
<dbReference type="RefSeq" id="WP_125670478.1">
    <property type="nucleotide sequence ID" value="NZ_RCOS01000030.1"/>
</dbReference>
<dbReference type="EMBL" id="RXII01000035">
    <property type="protein sequence ID" value="RZN62775.1"/>
    <property type="molecule type" value="Genomic_DNA"/>
</dbReference>
<keyword evidence="1" id="KW-1133">Transmembrane helix</keyword>
<dbReference type="AlphaFoldDB" id="A0A520KN98"/>
<protein>
    <submittedName>
        <fullName evidence="2">Uncharacterized protein</fullName>
    </submittedName>
</protein>
<feature type="transmembrane region" description="Helical" evidence="1">
    <location>
        <begin position="58"/>
        <end position="78"/>
    </location>
</feature>
<feature type="transmembrane region" description="Helical" evidence="1">
    <location>
        <begin position="262"/>
        <end position="283"/>
    </location>
</feature>